<evidence type="ECO:0000313" key="1">
    <source>
        <dbReference type="EMBL" id="GEX44702.1"/>
    </source>
</evidence>
<dbReference type="EMBL" id="BKCJ010108829">
    <property type="protein sequence ID" value="GEX44702.1"/>
    <property type="molecule type" value="Genomic_DNA"/>
</dbReference>
<keyword evidence="1" id="KW-0548">Nucleotidyltransferase</keyword>
<comment type="caution">
    <text evidence="1">The sequence shown here is derived from an EMBL/GenBank/DDBJ whole genome shotgun (WGS) entry which is preliminary data.</text>
</comment>
<sequence length="391" mass="43622">MADNRKMEEMIQAPTEGYGDAIVVLDILAENFEIRTGLLSLIQANQFHGFESNSPHERIRSFNRITLTLKFRDVPNDAIKIMLFPYSLEGAAKIWYEKEPPRSILTLGDLDTASTSGLGSLPSNTIANPRGNLKAITIRSGVSYDGPPIPPLTSSLPKVVERVLEVTKDTVQPSTENIQPLVTQTQVPINKPVVAPKPKPTIHYPSRANKQKLREKDDIQALKFVEIFRSLHFELSFVDALLYMPKLVLMFKSLLNNKEKLFDLATTLVNENCSAVILKKLPEKLGDPSKFPIPCDFTELDECLALADVGASTNLMPLSICKKLSLPKLSFTQIILELADRSTTQPAGIAEDVFIKVGKFHFLTDFVVVDYVVDPRVPLILRRPFLRTGRA</sequence>
<dbReference type="CDD" id="cd00303">
    <property type="entry name" value="retropepsin_like"/>
    <property type="match status" value="1"/>
</dbReference>
<dbReference type="GO" id="GO:0003964">
    <property type="term" value="F:RNA-directed DNA polymerase activity"/>
    <property type="evidence" value="ECO:0007669"/>
    <property type="project" value="UniProtKB-KW"/>
</dbReference>
<organism evidence="1">
    <name type="scientific">Tanacetum cinerariifolium</name>
    <name type="common">Dalmatian daisy</name>
    <name type="synonym">Chrysanthemum cinerariifolium</name>
    <dbReference type="NCBI Taxonomy" id="118510"/>
    <lineage>
        <taxon>Eukaryota</taxon>
        <taxon>Viridiplantae</taxon>
        <taxon>Streptophyta</taxon>
        <taxon>Embryophyta</taxon>
        <taxon>Tracheophyta</taxon>
        <taxon>Spermatophyta</taxon>
        <taxon>Magnoliopsida</taxon>
        <taxon>eudicotyledons</taxon>
        <taxon>Gunneridae</taxon>
        <taxon>Pentapetalae</taxon>
        <taxon>asterids</taxon>
        <taxon>campanulids</taxon>
        <taxon>Asterales</taxon>
        <taxon>Asteraceae</taxon>
        <taxon>Asteroideae</taxon>
        <taxon>Anthemideae</taxon>
        <taxon>Anthemidinae</taxon>
        <taxon>Tanacetum</taxon>
    </lineage>
</organism>
<dbReference type="InterPro" id="IPR021109">
    <property type="entry name" value="Peptidase_aspartic_dom_sf"/>
</dbReference>
<keyword evidence="1" id="KW-0695">RNA-directed DNA polymerase</keyword>
<accession>A0A699H9K3</accession>
<keyword evidence="1" id="KW-0808">Transferase</keyword>
<dbReference type="AlphaFoldDB" id="A0A699H9K3"/>
<reference evidence="1" key="1">
    <citation type="journal article" date="2019" name="Sci. Rep.">
        <title>Draft genome of Tanacetum cinerariifolium, the natural source of mosquito coil.</title>
        <authorList>
            <person name="Yamashiro T."/>
            <person name="Shiraishi A."/>
            <person name="Satake H."/>
            <person name="Nakayama K."/>
        </authorList>
    </citation>
    <scope>NUCLEOTIDE SEQUENCE</scope>
</reference>
<gene>
    <name evidence="1" type="ORF">Tci_316677</name>
</gene>
<dbReference type="PANTHER" id="PTHR33067">
    <property type="entry name" value="RNA-DIRECTED DNA POLYMERASE-RELATED"/>
    <property type="match status" value="1"/>
</dbReference>
<proteinExistence type="predicted"/>
<protein>
    <submittedName>
        <fullName evidence="1">Reverse transcriptase domain-containing protein</fullName>
    </submittedName>
</protein>
<name>A0A699H9K3_TANCI</name>
<dbReference type="PANTHER" id="PTHR33067:SF9">
    <property type="entry name" value="RNA-DIRECTED DNA POLYMERASE"/>
    <property type="match status" value="1"/>
</dbReference>
<dbReference type="Gene3D" id="2.40.70.10">
    <property type="entry name" value="Acid Proteases"/>
    <property type="match status" value="1"/>
</dbReference>
<feature type="non-terminal residue" evidence="1">
    <location>
        <position position="391"/>
    </location>
</feature>